<sequence length="188" mass="21491">MIHPSVSWLTCRLVGTLFGSPQSIRGSEASRRSDADEEAEPCDARRAAESWFLKWLIIRRGRVIADVPRQTCPLRIAWLALTEFRYQSELPSACYKTEYGLQITSVTINASPPQVRIDYLHSNLPGTLLLDRPTPLESLAFLFDDCYWIRIYDLNETGASLNFGRYEVHLLDEDSPQSKMVCDRYTAE</sequence>
<dbReference type="AlphaFoldDB" id="A0A5B9M9X2"/>
<accession>A0A5B9M9X2</accession>
<evidence type="ECO:0000313" key="2">
    <source>
        <dbReference type="Proteomes" id="UP000321353"/>
    </source>
</evidence>
<name>A0A5B9M9X2_9BACT</name>
<gene>
    <name evidence="1" type="ORF">Mal15_21380</name>
</gene>
<keyword evidence="2" id="KW-1185">Reference proteome</keyword>
<dbReference type="KEGG" id="smam:Mal15_21380"/>
<dbReference type="EMBL" id="CP036264">
    <property type="protein sequence ID" value="QEF98091.1"/>
    <property type="molecule type" value="Genomic_DNA"/>
</dbReference>
<protein>
    <submittedName>
        <fullName evidence="1">Uncharacterized protein</fullName>
    </submittedName>
</protein>
<proteinExistence type="predicted"/>
<organism evidence="1 2">
    <name type="scientific">Stieleria maiorica</name>
    <dbReference type="NCBI Taxonomy" id="2795974"/>
    <lineage>
        <taxon>Bacteria</taxon>
        <taxon>Pseudomonadati</taxon>
        <taxon>Planctomycetota</taxon>
        <taxon>Planctomycetia</taxon>
        <taxon>Pirellulales</taxon>
        <taxon>Pirellulaceae</taxon>
        <taxon>Stieleria</taxon>
    </lineage>
</organism>
<evidence type="ECO:0000313" key="1">
    <source>
        <dbReference type="EMBL" id="QEF98091.1"/>
    </source>
</evidence>
<reference evidence="1 2" key="1">
    <citation type="submission" date="2019-02" db="EMBL/GenBank/DDBJ databases">
        <title>Planctomycetal bacteria perform biofilm scaping via a novel small molecule.</title>
        <authorList>
            <person name="Jeske O."/>
            <person name="Boedeker C."/>
            <person name="Wiegand S."/>
            <person name="Breitling P."/>
            <person name="Kallscheuer N."/>
            <person name="Jogler M."/>
            <person name="Rohde M."/>
            <person name="Petersen J."/>
            <person name="Medema M.H."/>
            <person name="Surup F."/>
            <person name="Jogler C."/>
        </authorList>
    </citation>
    <scope>NUCLEOTIDE SEQUENCE [LARGE SCALE GENOMIC DNA]</scope>
    <source>
        <strain evidence="1 2">Mal15</strain>
    </source>
</reference>
<dbReference type="Proteomes" id="UP000321353">
    <property type="component" value="Chromosome"/>
</dbReference>